<dbReference type="EMBL" id="JAWZYT010003003">
    <property type="protein sequence ID" value="KAK4300699.1"/>
    <property type="molecule type" value="Genomic_DNA"/>
</dbReference>
<keyword evidence="2" id="KW-1185">Reference proteome</keyword>
<reference evidence="1" key="1">
    <citation type="submission" date="2023-11" db="EMBL/GenBank/DDBJ databases">
        <title>Genome assemblies of two species of porcelain crab, Petrolisthes cinctipes and Petrolisthes manimaculis (Anomura: Porcellanidae).</title>
        <authorList>
            <person name="Angst P."/>
        </authorList>
    </citation>
    <scope>NUCLEOTIDE SEQUENCE</scope>
    <source>
        <strain evidence="1">PB745_02</strain>
        <tissue evidence="1">Gill</tissue>
    </source>
</reference>
<evidence type="ECO:0000313" key="1">
    <source>
        <dbReference type="EMBL" id="KAK4300699.1"/>
    </source>
</evidence>
<organism evidence="1 2">
    <name type="scientific">Petrolisthes manimaculis</name>
    <dbReference type="NCBI Taxonomy" id="1843537"/>
    <lineage>
        <taxon>Eukaryota</taxon>
        <taxon>Metazoa</taxon>
        <taxon>Ecdysozoa</taxon>
        <taxon>Arthropoda</taxon>
        <taxon>Crustacea</taxon>
        <taxon>Multicrustacea</taxon>
        <taxon>Malacostraca</taxon>
        <taxon>Eumalacostraca</taxon>
        <taxon>Eucarida</taxon>
        <taxon>Decapoda</taxon>
        <taxon>Pleocyemata</taxon>
        <taxon>Anomura</taxon>
        <taxon>Galatheoidea</taxon>
        <taxon>Porcellanidae</taxon>
        <taxon>Petrolisthes</taxon>
    </lineage>
</organism>
<accession>A0AAE1P2A9</accession>
<sequence length="136" mass="14555">MHLRTHSVPIHAVGWQGFLRFPLCRVRIICIDVVLSTGIVAPPSPTWAANTPSPSSSTQMTNPSFLSTLPLLTSSSSFSPLFLSSLPLLTSSSSSSPPFLYSFPLLLSSSPFLFSSFSSLSPFLSTSTSFSFSICS</sequence>
<gene>
    <name evidence="1" type="ORF">Pmani_027115</name>
</gene>
<proteinExistence type="predicted"/>
<comment type="caution">
    <text evidence="1">The sequence shown here is derived from an EMBL/GenBank/DDBJ whole genome shotgun (WGS) entry which is preliminary data.</text>
</comment>
<dbReference type="Proteomes" id="UP001292094">
    <property type="component" value="Unassembled WGS sequence"/>
</dbReference>
<name>A0AAE1P2A9_9EUCA</name>
<protein>
    <submittedName>
        <fullName evidence="1">Uncharacterized protein</fullName>
    </submittedName>
</protein>
<evidence type="ECO:0000313" key="2">
    <source>
        <dbReference type="Proteomes" id="UP001292094"/>
    </source>
</evidence>
<dbReference type="AlphaFoldDB" id="A0AAE1P2A9"/>